<dbReference type="PROSITE" id="PS50005">
    <property type="entry name" value="TPR"/>
    <property type="match status" value="2"/>
</dbReference>
<dbReference type="InterPro" id="IPR019734">
    <property type="entry name" value="TPR_rpt"/>
</dbReference>
<dbReference type="Gene3D" id="1.25.40.10">
    <property type="entry name" value="Tetratricopeptide repeat domain"/>
    <property type="match status" value="3"/>
</dbReference>
<dbReference type="InterPro" id="IPR011990">
    <property type="entry name" value="TPR-like_helical_dom_sf"/>
</dbReference>
<keyword evidence="1" id="KW-0802">TPR repeat</keyword>
<dbReference type="KEGG" id="cbot:ATE48_16260"/>
<dbReference type="Pfam" id="PF13414">
    <property type="entry name" value="TPR_11"/>
    <property type="match status" value="1"/>
</dbReference>
<dbReference type="STRING" id="1759059.ATE48_16260"/>
<dbReference type="AlphaFoldDB" id="A0A1B1ALA8"/>
<dbReference type="Proteomes" id="UP000092498">
    <property type="component" value="Chromosome"/>
</dbReference>
<dbReference type="PANTHER" id="PTHR12558">
    <property type="entry name" value="CELL DIVISION CYCLE 16,23,27"/>
    <property type="match status" value="1"/>
</dbReference>
<evidence type="ECO:0000313" key="3">
    <source>
        <dbReference type="EMBL" id="ANP47356.1"/>
    </source>
</evidence>
<feature type="repeat" description="TPR" evidence="1">
    <location>
        <begin position="455"/>
        <end position="488"/>
    </location>
</feature>
<accession>A0A1B1ALA8</accession>
<feature type="region of interest" description="Disordered" evidence="2">
    <location>
        <begin position="521"/>
        <end position="545"/>
    </location>
</feature>
<dbReference type="Pfam" id="PF13432">
    <property type="entry name" value="TPR_16"/>
    <property type="match status" value="1"/>
</dbReference>
<gene>
    <name evidence="3" type="ORF">ATE48_16260</name>
</gene>
<proteinExistence type="predicted"/>
<feature type="repeat" description="TPR" evidence="1">
    <location>
        <begin position="386"/>
        <end position="419"/>
    </location>
</feature>
<dbReference type="EMBL" id="CP013244">
    <property type="protein sequence ID" value="ANP47356.1"/>
    <property type="molecule type" value="Genomic_DNA"/>
</dbReference>
<evidence type="ECO:0000256" key="2">
    <source>
        <dbReference type="SAM" id="MobiDB-lite"/>
    </source>
</evidence>
<name>A0A1B1ALA8_9PROT</name>
<dbReference type="InParanoid" id="A0A1B1ALA8"/>
<keyword evidence="4" id="KW-1185">Reference proteome</keyword>
<organism evidence="3 4">
    <name type="scientific">Candidatus Viadribacter manganicus</name>
    <dbReference type="NCBI Taxonomy" id="1759059"/>
    <lineage>
        <taxon>Bacteria</taxon>
        <taxon>Pseudomonadati</taxon>
        <taxon>Pseudomonadota</taxon>
        <taxon>Alphaproteobacteria</taxon>
        <taxon>Hyphomonadales</taxon>
        <taxon>Hyphomonadaceae</taxon>
        <taxon>Candidatus Viadribacter</taxon>
    </lineage>
</organism>
<evidence type="ECO:0000256" key="1">
    <source>
        <dbReference type="PROSITE-ProRule" id="PRU00339"/>
    </source>
</evidence>
<dbReference type="SMART" id="SM00028">
    <property type="entry name" value="TPR"/>
    <property type="match status" value="7"/>
</dbReference>
<sequence>MLAASACLAACATVPTTPVAESRAYADFLIGRVANARSDHSAAADRYFSALARNPGDQSLVEGALVSSLASGDVERARRAARLADRNDAPAYAHIVRAADALIAQRYTQASTELDRAQGTAAEELIARMVANWASAGAGDSGGIAADLAPLASIRPYGGLFAYQQAMVLDYAGQQSEALAAYNLAAQGGLWLPTGVGRHADLLLRSGQRDQALALLSGDGTSGNPALAAMRAQIEAGQPAALERLTPARGAATAVYGMSAIFRQEHDATNSLAALTLALILDPGFDGARLAMAQQQAELGHIDVARRVVGEINPASPYAASAQTLEAWIVFDSGDKDGGIALAREAAAAGDARSRRALADMYRGASRFAESEPLYSELIAAQPNEWRSYFSRGAARERLGRWPEAEADFRRALELSPDQPDVLNYLGYAWVDRGENLQEGLAMIRRAAEIRPMSGAIIDSLGWAYYRLGDYTQAVDWLEAAVRLEPADPTLNDHLGDVYWRLNRRIEARFQWTRAAGLNPDNPDAIRQKIENGLPDETAPQSANR</sequence>
<protein>
    <submittedName>
        <fullName evidence="3">Uncharacterized protein</fullName>
    </submittedName>
</protein>
<evidence type="ECO:0000313" key="4">
    <source>
        <dbReference type="Proteomes" id="UP000092498"/>
    </source>
</evidence>
<reference evidence="3 4" key="1">
    <citation type="submission" date="2015-11" db="EMBL/GenBank/DDBJ databases">
        <title>Whole-Genome Sequence of Candidatus Oderbacter manganicum from the National Park Lower Oder Valley, Germany.</title>
        <authorList>
            <person name="Braun B."/>
            <person name="Liere K."/>
            <person name="Szewzyk U."/>
        </authorList>
    </citation>
    <scope>NUCLEOTIDE SEQUENCE [LARGE SCALE GENOMIC DNA]</scope>
    <source>
        <strain evidence="3 4">OTSz_A_272</strain>
    </source>
</reference>
<dbReference type="SUPFAM" id="SSF48452">
    <property type="entry name" value="TPR-like"/>
    <property type="match status" value="2"/>
</dbReference>
<dbReference type="PANTHER" id="PTHR12558:SF13">
    <property type="entry name" value="CELL DIVISION CYCLE PROTEIN 27 HOMOLOG"/>
    <property type="match status" value="1"/>
</dbReference>